<dbReference type="SUPFAM" id="SSF88659">
    <property type="entry name" value="Sigma3 and sigma4 domains of RNA polymerase sigma factors"/>
    <property type="match status" value="1"/>
</dbReference>
<protein>
    <submittedName>
        <fullName evidence="1">Sigma-70 family RNA polymerase sigma factor</fullName>
    </submittedName>
</protein>
<dbReference type="Proteomes" id="UP000462501">
    <property type="component" value="Unassembled WGS sequence"/>
</dbReference>
<dbReference type="InterPro" id="IPR036388">
    <property type="entry name" value="WH-like_DNA-bd_sf"/>
</dbReference>
<reference evidence="1 2" key="1">
    <citation type="submission" date="2019-06" db="EMBL/GenBank/DDBJ databases">
        <title>Draft genome sequences of 15 bacterial species constituting the stable defined intestinal microbiota of the GM15 gnotobiotic mouse model.</title>
        <authorList>
            <person name="Elie C."/>
            <person name="Mathieu A."/>
            <person name="Saliou A."/>
            <person name="Darnaud M."/>
            <person name="Leulier F."/>
            <person name="Tamellini A."/>
        </authorList>
    </citation>
    <scope>NUCLEOTIDE SEQUENCE [LARGE SCALE GENOMIC DNA]</scope>
    <source>
        <strain evidence="1 2">JM4-15</strain>
    </source>
</reference>
<evidence type="ECO:0000313" key="1">
    <source>
        <dbReference type="EMBL" id="NDO40260.1"/>
    </source>
</evidence>
<evidence type="ECO:0000313" key="2">
    <source>
        <dbReference type="Proteomes" id="UP000462501"/>
    </source>
</evidence>
<comment type="caution">
    <text evidence="1">The sequence shown here is derived from an EMBL/GenBank/DDBJ whole genome shotgun (WGS) entry which is preliminary data.</text>
</comment>
<dbReference type="EMBL" id="VIQT01000019">
    <property type="protein sequence ID" value="NDO40260.1"/>
    <property type="molecule type" value="Genomic_DNA"/>
</dbReference>
<name>A0A845T0G2_9FIRM</name>
<dbReference type="InterPro" id="IPR013324">
    <property type="entry name" value="RNA_pol_sigma_r3/r4-like"/>
</dbReference>
<dbReference type="AlphaFoldDB" id="A0A845T0G2"/>
<sequence>MAKHDQYHIDYEKLYPGIGNRPEILKVLEQSDRKMKYMEYDLKTGQPHRSRETGNRIVLLAREDSLERLQEEGQEQFPDITTLEELTDVREDIRLLRHALLELEEKELNLIISLYYKGLSEREYSQKTGIPQRTINDRKHRILAKLKKFWKITNKIRSNLFLNGLYSEGYFQMPLTAA</sequence>
<gene>
    <name evidence="1" type="ORF">FMM72_13665</name>
</gene>
<dbReference type="Gene3D" id="1.10.10.10">
    <property type="entry name" value="Winged helix-like DNA-binding domain superfamily/Winged helix DNA-binding domain"/>
    <property type="match status" value="1"/>
</dbReference>
<organism evidence="1 2">
    <name type="scientific">Anaerotruncus colihominis</name>
    <dbReference type="NCBI Taxonomy" id="169435"/>
    <lineage>
        <taxon>Bacteria</taxon>
        <taxon>Bacillati</taxon>
        <taxon>Bacillota</taxon>
        <taxon>Clostridia</taxon>
        <taxon>Eubacteriales</taxon>
        <taxon>Oscillospiraceae</taxon>
        <taxon>Anaerotruncus</taxon>
    </lineage>
</organism>
<proteinExistence type="predicted"/>
<dbReference type="RefSeq" id="WP_162221731.1">
    <property type="nucleotide sequence ID" value="NZ_CAMUSJ010000030.1"/>
</dbReference>
<accession>A0A845T0G2</accession>